<organism evidence="1">
    <name type="scientific">marine sediment metagenome</name>
    <dbReference type="NCBI Taxonomy" id="412755"/>
    <lineage>
        <taxon>unclassified sequences</taxon>
        <taxon>metagenomes</taxon>
        <taxon>ecological metagenomes</taxon>
    </lineage>
</organism>
<accession>A0A0F8ZU04</accession>
<dbReference type="EMBL" id="LAZR01061526">
    <property type="protein sequence ID" value="KKK63416.1"/>
    <property type="molecule type" value="Genomic_DNA"/>
</dbReference>
<comment type="caution">
    <text evidence="1">The sequence shown here is derived from an EMBL/GenBank/DDBJ whole genome shotgun (WGS) entry which is preliminary data.</text>
</comment>
<name>A0A0F8ZU04_9ZZZZ</name>
<proteinExistence type="predicted"/>
<sequence>MMDALCSEFDNDSPKTCQRIMISKDWPVHRKWKCGRDATHKQDDGLPLCERHYNKWKKKLEKTQSSKGHILDVGRSCFDNIYQ</sequence>
<protein>
    <submittedName>
        <fullName evidence="1">Uncharacterized protein</fullName>
    </submittedName>
</protein>
<evidence type="ECO:0000313" key="1">
    <source>
        <dbReference type="EMBL" id="KKK63416.1"/>
    </source>
</evidence>
<reference evidence="1" key="1">
    <citation type="journal article" date="2015" name="Nature">
        <title>Complex archaea that bridge the gap between prokaryotes and eukaryotes.</title>
        <authorList>
            <person name="Spang A."/>
            <person name="Saw J.H."/>
            <person name="Jorgensen S.L."/>
            <person name="Zaremba-Niedzwiedzka K."/>
            <person name="Martijn J."/>
            <person name="Lind A.E."/>
            <person name="van Eijk R."/>
            <person name="Schleper C."/>
            <person name="Guy L."/>
            <person name="Ettema T.J."/>
        </authorList>
    </citation>
    <scope>NUCLEOTIDE SEQUENCE</scope>
</reference>
<dbReference type="AlphaFoldDB" id="A0A0F8ZU04"/>
<gene>
    <name evidence="1" type="ORF">LCGC14_2994520</name>
</gene>